<proteinExistence type="predicted"/>
<reference evidence="1 2" key="1">
    <citation type="submission" date="2018-07" db="EMBL/GenBank/DDBJ databases">
        <title>Dyadobacter roseus sp. nov., isolated from rose rhizosphere soil.</title>
        <authorList>
            <person name="Chen L."/>
        </authorList>
    </citation>
    <scope>NUCLEOTIDE SEQUENCE [LARGE SCALE GENOMIC DNA]</scope>
    <source>
        <strain evidence="1 2">RS19</strain>
    </source>
</reference>
<protein>
    <submittedName>
        <fullName evidence="1">Uncharacterized protein</fullName>
    </submittedName>
</protein>
<evidence type="ECO:0000313" key="2">
    <source>
        <dbReference type="Proteomes" id="UP000256373"/>
    </source>
</evidence>
<gene>
    <name evidence="1" type="ORF">DSL64_19810</name>
</gene>
<dbReference type="Proteomes" id="UP000256373">
    <property type="component" value="Unassembled WGS sequence"/>
</dbReference>
<evidence type="ECO:0000313" key="1">
    <source>
        <dbReference type="EMBL" id="REA58912.1"/>
    </source>
</evidence>
<sequence length="70" mass="8077">MCEIMRSTGGIKKLDYPGNLNAEFQGVWRGVTRSFLLHRGAQRATEMIYIIEIWSSLRPVAMKKQEVHRA</sequence>
<comment type="caution">
    <text evidence="1">The sequence shown here is derived from an EMBL/GenBank/DDBJ whole genome shotgun (WGS) entry which is preliminary data.</text>
</comment>
<name>A0A3D8Y7E1_9BACT</name>
<accession>A0A3D8Y7E1</accession>
<keyword evidence="2" id="KW-1185">Reference proteome</keyword>
<dbReference type="AlphaFoldDB" id="A0A3D8Y7E1"/>
<dbReference type="EMBL" id="QNUL01000018">
    <property type="protein sequence ID" value="REA58912.1"/>
    <property type="molecule type" value="Genomic_DNA"/>
</dbReference>
<organism evidence="1 2">
    <name type="scientific">Dyadobacter luteus</name>
    <dbReference type="NCBI Taxonomy" id="2259619"/>
    <lineage>
        <taxon>Bacteria</taxon>
        <taxon>Pseudomonadati</taxon>
        <taxon>Bacteroidota</taxon>
        <taxon>Cytophagia</taxon>
        <taxon>Cytophagales</taxon>
        <taxon>Spirosomataceae</taxon>
        <taxon>Dyadobacter</taxon>
    </lineage>
</organism>